<dbReference type="SUPFAM" id="SSF55326">
    <property type="entry name" value="PurM N-terminal domain-like"/>
    <property type="match status" value="1"/>
</dbReference>
<dbReference type="NCBIfam" id="TIGR02124">
    <property type="entry name" value="hypE"/>
    <property type="match status" value="1"/>
</dbReference>
<reference evidence="4 5" key="1">
    <citation type="journal article" date="2020" name="ISME J.">
        <title>Enrichment and physiological characterization of a novel comammox Nitrospira indicates ammonium inhibition of complete nitrification.</title>
        <authorList>
            <person name="Sakoula D."/>
            <person name="Koch H."/>
            <person name="Frank J."/>
            <person name="Jetten M.S.M."/>
            <person name="van Kessel M.A.H.J."/>
            <person name="Lucker S."/>
        </authorList>
    </citation>
    <scope>NUCLEOTIDE SEQUENCE [LARGE SCALE GENOMIC DNA]</scope>
    <source>
        <strain evidence="4">Comreactor17</strain>
    </source>
</reference>
<dbReference type="EMBL" id="CP047423">
    <property type="protein sequence ID" value="QPD02496.1"/>
    <property type="molecule type" value="Genomic_DNA"/>
</dbReference>
<dbReference type="PANTHER" id="PTHR30303">
    <property type="entry name" value="HYDROGENASE ISOENZYMES FORMATION PROTEIN HYPE"/>
    <property type="match status" value="1"/>
</dbReference>
<dbReference type="Gene3D" id="3.90.650.10">
    <property type="entry name" value="PurM-like C-terminal domain"/>
    <property type="match status" value="1"/>
</dbReference>
<feature type="domain" description="PurM-like N-terminal" evidence="2">
    <location>
        <begin position="55"/>
        <end position="165"/>
    </location>
</feature>
<proteinExistence type="inferred from homology"/>
<feature type="domain" description="PurM-like C-terminal" evidence="3">
    <location>
        <begin position="177"/>
        <end position="329"/>
    </location>
</feature>
<dbReference type="InterPro" id="IPR010918">
    <property type="entry name" value="PurM-like_C_dom"/>
</dbReference>
<dbReference type="InterPro" id="IPR011854">
    <property type="entry name" value="HypE"/>
</dbReference>
<dbReference type="SUPFAM" id="SSF56042">
    <property type="entry name" value="PurM C-terminal domain-like"/>
    <property type="match status" value="1"/>
</dbReference>
<dbReference type="KEGG" id="nkf:Nkreftii_000270"/>
<evidence type="ECO:0000313" key="4">
    <source>
        <dbReference type="EMBL" id="QPD02496.1"/>
    </source>
</evidence>
<dbReference type="InterPro" id="IPR036676">
    <property type="entry name" value="PurM-like_C_sf"/>
</dbReference>
<sequence>MTSNKAFEPTCPLPHSTKNIIQLAHGGGGRLMQELIQDVFVRAFHNPMLAPLHDGATWPVEKGTLAFTTDSYVVRPLFFPGGDIGSLAVNGTINDLAMCGAKPLYLSAGFILEEGLSMEVLQRVVHSMAEAARVAGVPIVTGDTKVVDRGKGDEIFINTSGVGLVPAGVRVLPTLIQPGDAILVSGDLGSHGVAVLSVREGLTFDGHVESDSAPLHRIVSDLIESGIEIHCLRDLTRGGLASVLNELAVAAKAGITVEESAVPVSEPVRGACELLGLDPLYVANEGRFVAMVPARQAEAALAVMRRHEAASRASHIGLVTDRDASRVILRTVVGTHRVLDLLSGEQLPRIC</sequence>
<dbReference type="AlphaFoldDB" id="A0A7S8FB21"/>
<evidence type="ECO:0000259" key="3">
    <source>
        <dbReference type="Pfam" id="PF02769"/>
    </source>
</evidence>
<evidence type="ECO:0000259" key="2">
    <source>
        <dbReference type="Pfam" id="PF00586"/>
    </source>
</evidence>
<dbReference type="InterPro" id="IPR036921">
    <property type="entry name" value="PurM-like_N_sf"/>
</dbReference>
<protein>
    <submittedName>
        <fullName evidence="4">Carbamoyl phosphate phosphatase, hydrogenase 3 maturation protein</fullName>
    </submittedName>
</protein>
<dbReference type="Gene3D" id="3.30.1330.10">
    <property type="entry name" value="PurM-like, N-terminal domain"/>
    <property type="match status" value="1"/>
</dbReference>
<organism evidence="4 5">
    <name type="scientific">Candidatus Nitrospira kreftii</name>
    <dbReference type="NCBI Taxonomy" id="2652173"/>
    <lineage>
        <taxon>Bacteria</taxon>
        <taxon>Pseudomonadati</taxon>
        <taxon>Nitrospirota</taxon>
        <taxon>Nitrospiria</taxon>
        <taxon>Nitrospirales</taxon>
        <taxon>Nitrospiraceae</taxon>
        <taxon>Nitrospira</taxon>
    </lineage>
</organism>
<dbReference type="Proteomes" id="UP000593737">
    <property type="component" value="Chromosome"/>
</dbReference>
<dbReference type="CDD" id="cd02197">
    <property type="entry name" value="HypE"/>
    <property type="match status" value="1"/>
</dbReference>
<accession>A0A7S8FB21</accession>
<name>A0A7S8FB21_9BACT</name>
<dbReference type="PIRSF" id="PIRSF005644">
    <property type="entry name" value="Hdrgns_mtr_HypE"/>
    <property type="match status" value="1"/>
</dbReference>
<evidence type="ECO:0000313" key="5">
    <source>
        <dbReference type="Proteomes" id="UP000593737"/>
    </source>
</evidence>
<dbReference type="Pfam" id="PF00586">
    <property type="entry name" value="AIRS"/>
    <property type="match status" value="1"/>
</dbReference>
<evidence type="ECO:0000256" key="1">
    <source>
        <dbReference type="ARBA" id="ARBA00006243"/>
    </source>
</evidence>
<dbReference type="GO" id="GO:0051604">
    <property type="term" value="P:protein maturation"/>
    <property type="evidence" value="ECO:0007669"/>
    <property type="project" value="TreeGrafter"/>
</dbReference>
<dbReference type="Pfam" id="PF02769">
    <property type="entry name" value="AIRS_C"/>
    <property type="match status" value="1"/>
</dbReference>
<dbReference type="PANTHER" id="PTHR30303:SF0">
    <property type="entry name" value="CARBAMOYL DEHYDRATASE HYPE"/>
    <property type="match status" value="1"/>
</dbReference>
<comment type="similarity">
    <text evidence="1">Belongs to the HypE family.</text>
</comment>
<gene>
    <name evidence="4" type="ORF">Nkreftii_000270</name>
</gene>
<dbReference type="InterPro" id="IPR016188">
    <property type="entry name" value="PurM-like_N"/>
</dbReference>